<name>A0ABQ8T285_PERAM</name>
<sequence>MSKRKVAEHFGIDESTLRKRLKKGTGVSALGRFKCILNQEQEMKLAQHCNLLTCSSDMFYGLTLSSLRSLAFKYVQLNKINHPFNNETQMAGVDWAINFLKRNNLSLRLPQKTSVARIMGFNRVQCDLFLIISQNCKGNINSLLPRSTIWMKLGLQQYPTKPQKLSLQKGNELWERYHLQRGANW</sequence>
<accession>A0ABQ8T285</accession>
<gene>
    <name evidence="1" type="ORF">ANN_08236</name>
</gene>
<keyword evidence="2" id="KW-1185">Reference proteome</keyword>
<evidence type="ECO:0000313" key="1">
    <source>
        <dbReference type="EMBL" id="KAJ4440103.1"/>
    </source>
</evidence>
<organism evidence="1 2">
    <name type="scientific">Periplaneta americana</name>
    <name type="common">American cockroach</name>
    <name type="synonym">Blatta americana</name>
    <dbReference type="NCBI Taxonomy" id="6978"/>
    <lineage>
        <taxon>Eukaryota</taxon>
        <taxon>Metazoa</taxon>
        <taxon>Ecdysozoa</taxon>
        <taxon>Arthropoda</taxon>
        <taxon>Hexapoda</taxon>
        <taxon>Insecta</taxon>
        <taxon>Pterygota</taxon>
        <taxon>Neoptera</taxon>
        <taxon>Polyneoptera</taxon>
        <taxon>Dictyoptera</taxon>
        <taxon>Blattodea</taxon>
        <taxon>Blattoidea</taxon>
        <taxon>Blattidae</taxon>
        <taxon>Blattinae</taxon>
        <taxon>Periplaneta</taxon>
    </lineage>
</organism>
<proteinExistence type="predicted"/>
<protein>
    <submittedName>
        <fullName evidence="1">Uncharacterized protein</fullName>
    </submittedName>
</protein>
<dbReference type="EMBL" id="JAJSOF020000017">
    <property type="protein sequence ID" value="KAJ4440103.1"/>
    <property type="molecule type" value="Genomic_DNA"/>
</dbReference>
<evidence type="ECO:0000313" key="2">
    <source>
        <dbReference type="Proteomes" id="UP001148838"/>
    </source>
</evidence>
<reference evidence="1 2" key="1">
    <citation type="journal article" date="2022" name="Allergy">
        <title>Genome assembly and annotation of Periplaneta americana reveal a comprehensive cockroach allergen profile.</title>
        <authorList>
            <person name="Wang L."/>
            <person name="Xiong Q."/>
            <person name="Saelim N."/>
            <person name="Wang L."/>
            <person name="Nong W."/>
            <person name="Wan A.T."/>
            <person name="Shi M."/>
            <person name="Liu X."/>
            <person name="Cao Q."/>
            <person name="Hui J.H.L."/>
            <person name="Sookrung N."/>
            <person name="Leung T.F."/>
            <person name="Tungtrongchitr A."/>
            <person name="Tsui S.K.W."/>
        </authorList>
    </citation>
    <scope>NUCLEOTIDE SEQUENCE [LARGE SCALE GENOMIC DNA]</scope>
    <source>
        <strain evidence="1">PWHHKU_190912</strain>
    </source>
</reference>
<dbReference type="Proteomes" id="UP001148838">
    <property type="component" value="Unassembled WGS sequence"/>
</dbReference>
<comment type="caution">
    <text evidence="1">The sequence shown here is derived from an EMBL/GenBank/DDBJ whole genome shotgun (WGS) entry which is preliminary data.</text>
</comment>